<reference evidence="1" key="1">
    <citation type="submission" date="2020-05" db="EMBL/GenBank/DDBJ databases">
        <title>Mycena genomes resolve the evolution of fungal bioluminescence.</title>
        <authorList>
            <person name="Tsai I.J."/>
        </authorList>
    </citation>
    <scope>NUCLEOTIDE SEQUENCE</scope>
    <source>
        <strain evidence="1">CCC161011</strain>
    </source>
</reference>
<dbReference type="OrthoDB" id="10261782at2759"/>
<evidence type="ECO:0000313" key="1">
    <source>
        <dbReference type="EMBL" id="KAF7363199.1"/>
    </source>
</evidence>
<keyword evidence="2" id="KW-1185">Reference proteome</keyword>
<proteinExistence type="predicted"/>
<protein>
    <submittedName>
        <fullName evidence="1">Uncharacterized protein</fullName>
    </submittedName>
</protein>
<evidence type="ECO:0000313" key="2">
    <source>
        <dbReference type="Proteomes" id="UP000620124"/>
    </source>
</evidence>
<dbReference type="InterPro" id="IPR038921">
    <property type="entry name" value="YOR389W-like"/>
</dbReference>
<dbReference type="PANTHER" id="PTHR35204:SF1">
    <property type="entry name" value="ENTEROTOXIN"/>
    <property type="match status" value="1"/>
</dbReference>
<comment type="caution">
    <text evidence="1">The sequence shown here is derived from an EMBL/GenBank/DDBJ whole genome shotgun (WGS) entry which is preliminary data.</text>
</comment>
<dbReference type="AlphaFoldDB" id="A0A8H6YRG6"/>
<gene>
    <name evidence="1" type="ORF">MVEN_00672700</name>
</gene>
<dbReference type="PANTHER" id="PTHR35204">
    <property type="entry name" value="YALI0A21131P"/>
    <property type="match status" value="1"/>
</dbReference>
<sequence>MLRFESIHAGAWHDHYPGDTRIVLDLTRFISFYDTALAPSLIAARHGIERWDHRAAQISKDDLAKVKARVGEVLVPRGLDADKTGSGSGVDWQTLYRVVLDRYADRLEMVEYLLNTTTSTTAHERARVIQRQLRLMLTPYILYSARSNPTPDAVVDDTWAFPIWRGCATKHTSHIHSSAALQSRLTPSERLLLRALDETNHEICRVVVRMWVGGVRAGLDALLPPADGDPITDAMEIVQGWRADAQTLMAWLDWGVWVKCRPACGVEEMCYLPTWPFFWDRINDPERKDERWKRPQPRCIRKFEPRDRIDLASTIICSQIIPSNSLSRGVENMKHLTARLLRDHE</sequence>
<dbReference type="Proteomes" id="UP000620124">
    <property type="component" value="Unassembled WGS sequence"/>
</dbReference>
<dbReference type="EMBL" id="JACAZI010000004">
    <property type="protein sequence ID" value="KAF7363199.1"/>
    <property type="molecule type" value="Genomic_DNA"/>
</dbReference>
<name>A0A8H6YRG6_9AGAR</name>
<accession>A0A8H6YRG6</accession>
<organism evidence="1 2">
    <name type="scientific">Mycena venus</name>
    <dbReference type="NCBI Taxonomy" id="2733690"/>
    <lineage>
        <taxon>Eukaryota</taxon>
        <taxon>Fungi</taxon>
        <taxon>Dikarya</taxon>
        <taxon>Basidiomycota</taxon>
        <taxon>Agaricomycotina</taxon>
        <taxon>Agaricomycetes</taxon>
        <taxon>Agaricomycetidae</taxon>
        <taxon>Agaricales</taxon>
        <taxon>Marasmiineae</taxon>
        <taxon>Mycenaceae</taxon>
        <taxon>Mycena</taxon>
    </lineage>
</organism>